<keyword evidence="1" id="KW-1133">Transmembrane helix</keyword>
<keyword evidence="3" id="KW-1185">Reference proteome</keyword>
<dbReference type="Proteomes" id="UP000265520">
    <property type="component" value="Unassembled WGS sequence"/>
</dbReference>
<comment type="caution">
    <text evidence="2">The sequence shown here is derived from an EMBL/GenBank/DDBJ whole genome shotgun (WGS) entry which is preliminary data.</text>
</comment>
<keyword evidence="1" id="KW-0472">Membrane</keyword>
<sequence>MLVVNQAQKDGDKDTFERYKGYIMRVYLLLLVGTTIFSNKAKNNVDMTYLKYFRELDQAWIYDHFVDTGGYLDDEYIKEYPGATKYDPTKGQSTQLAMRKMMDQLLPHDITWTPYEDHRDVCPMRILLCTPVGSGVGPSKS</sequence>
<evidence type="ECO:0000256" key="1">
    <source>
        <dbReference type="SAM" id="Phobius"/>
    </source>
</evidence>
<feature type="transmembrane region" description="Helical" evidence="1">
    <location>
        <begin position="22"/>
        <end position="41"/>
    </location>
</feature>
<name>A0A392PTM1_9FABA</name>
<accession>A0A392PTM1</accession>
<evidence type="ECO:0000313" key="2">
    <source>
        <dbReference type="EMBL" id="MCI15032.1"/>
    </source>
</evidence>
<dbReference type="AlphaFoldDB" id="A0A392PTM1"/>
<organism evidence="2 3">
    <name type="scientific">Trifolium medium</name>
    <dbReference type="NCBI Taxonomy" id="97028"/>
    <lineage>
        <taxon>Eukaryota</taxon>
        <taxon>Viridiplantae</taxon>
        <taxon>Streptophyta</taxon>
        <taxon>Embryophyta</taxon>
        <taxon>Tracheophyta</taxon>
        <taxon>Spermatophyta</taxon>
        <taxon>Magnoliopsida</taxon>
        <taxon>eudicotyledons</taxon>
        <taxon>Gunneridae</taxon>
        <taxon>Pentapetalae</taxon>
        <taxon>rosids</taxon>
        <taxon>fabids</taxon>
        <taxon>Fabales</taxon>
        <taxon>Fabaceae</taxon>
        <taxon>Papilionoideae</taxon>
        <taxon>50 kb inversion clade</taxon>
        <taxon>NPAAA clade</taxon>
        <taxon>Hologalegina</taxon>
        <taxon>IRL clade</taxon>
        <taxon>Trifolieae</taxon>
        <taxon>Trifolium</taxon>
    </lineage>
</organism>
<keyword evidence="1" id="KW-0812">Transmembrane</keyword>
<protein>
    <submittedName>
        <fullName evidence="2">Serine/threonine-protein phosphatase 7 long form-like protein</fullName>
    </submittedName>
</protein>
<proteinExistence type="predicted"/>
<reference evidence="2 3" key="1">
    <citation type="journal article" date="2018" name="Front. Plant Sci.">
        <title>Red Clover (Trifolium pratense) and Zigzag Clover (T. medium) - A Picture of Genomic Similarities and Differences.</title>
        <authorList>
            <person name="Dluhosova J."/>
            <person name="Istvanek J."/>
            <person name="Nedelnik J."/>
            <person name="Repkova J."/>
        </authorList>
    </citation>
    <scope>NUCLEOTIDE SEQUENCE [LARGE SCALE GENOMIC DNA]</scope>
    <source>
        <strain evidence="3">cv. 10/8</strain>
        <tissue evidence="2">Leaf</tissue>
    </source>
</reference>
<evidence type="ECO:0000313" key="3">
    <source>
        <dbReference type="Proteomes" id="UP000265520"/>
    </source>
</evidence>
<feature type="non-terminal residue" evidence="2">
    <location>
        <position position="141"/>
    </location>
</feature>
<dbReference type="EMBL" id="LXQA010094746">
    <property type="protein sequence ID" value="MCI15032.1"/>
    <property type="molecule type" value="Genomic_DNA"/>
</dbReference>